<sequence length="119" mass="12928">MGSEGVDVRFRHTQGDVGPFKFTGSTNVQSLKDKLLSEWPKDGPLQAETPSSAADIRLILSGKFLESNVSVDDLQRMMGEMDPDTIITLHTIVRPFTPSKAYGKGSEKDVKPGCGCSIQ</sequence>
<dbReference type="AlphaFoldDB" id="A0AAW1NZL7"/>
<evidence type="ECO:0000313" key="3">
    <source>
        <dbReference type="Proteomes" id="UP001465755"/>
    </source>
</evidence>
<dbReference type="EMBL" id="JALJOQ010000084">
    <property type="protein sequence ID" value="KAK9800228.1"/>
    <property type="molecule type" value="Genomic_DNA"/>
</dbReference>
<dbReference type="InterPro" id="IPR029071">
    <property type="entry name" value="Ubiquitin-like_domsf"/>
</dbReference>
<comment type="caution">
    <text evidence="2">The sequence shown here is derived from an EMBL/GenBank/DDBJ whole genome shotgun (WGS) entry which is preliminary data.</text>
</comment>
<dbReference type="InterPro" id="IPR000626">
    <property type="entry name" value="Ubiquitin-like_dom"/>
</dbReference>
<dbReference type="SUPFAM" id="SSF54236">
    <property type="entry name" value="Ubiquitin-like"/>
    <property type="match status" value="1"/>
</dbReference>
<organism evidence="2 3">
    <name type="scientific">Symbiochloris irregularis</name>
    <dbReference type="NCBI Taxonomy" id="706552"/>
    <lineage>
        <taxon>Eukaryota</taxon>
        <taxon>Viridiplantae</taxon>
        <taxon>Chlorophyta</taxon>
        <taxon>core chlorophytes</taxon>
        <taxon>Trebouxiophyceae</taxon>
        <taxon>Trebouxiales</taxon>
        <taxon>Trebouxiaceae</taxon>
        <taxon>Symbiochloris</taxon>
    </lineage>
</organism>
<dbReference type="Proteomes" id="UP001465755">
    <property type="component" value="Unassembled WGS sequence"/>
</dbReference>
<dbReference type="PROSITE" id="PS50053">
    <property type="entry name" value="UBIQUITIN_2"/>
    <property type="match status" value="1"/>
</dbReference>
<dbReference type="Pfam" id="PF13881">
    <property type="entry name" value="Rad60-SLD_2"/>
    <property type="match status" value="1"/>
</dbReference>
<dbReference type="Gene3D" id="3.10.20.90">
    <property type="entry name" value="Phosphatidylinositol 3-kinase Catalytic Subunit, Chain A, domain 1"/>
    <property type="match status" value="1"/>
</dbReference>
<name>A0AAW1NZL7_9CHLO</name>
<evidence type="ECO:0000259" key="1">
    <source>
        <dbReference type="PROSITE" id="PS50053"/>
    </source>
</evidence>
<dbReference type="InterPro" id="IPR039540">
    <property type="entry name" value="UBL3-like_ubiquitin_dom"/>
</dbReference>
<feature type="domain" description="Ubiquitin-like" evidence="1">
    <location>
        <begin position="6"/>
        <end position="74"/>
    </location>
</feature>
<dbReference type="PANTHER" id="PTHR13169">
    <property type="entry name" value="UBIQUITIN-LIKE PROTEIN 3 HCG-1 PROTEIN"/>
    <property type="match status" value="1"/>
</dbReference>
<protein>
    <recommendedName>
        <fullName evidence="1">Ubiquitin-like domain-containing protein</fullName>
    </recommendedName>
</protein>
<accession>A0AAW1NZL7</accession>
<dbReference type="PANTHER" id="PTHR13169:SF0">
    <property type="entry name" value="UBIQUITIN-LIKE PROTEIN 3"/>
    <property type="match status" value="1"/>
</dbReference>
<reference evidence="2 3" key="1">
    <citation type="journal article" date="2024" name="Nat. Commun.">
        <title>Phylogenomics reveals the evolutionary origins of lichenization in chlorophyte algae.</title>
        <authorList>
            <person name="Puginier C."/>
            <person name="Libourel C."/>
            <person name="Otte J."/>
            <person name="Skaloud P."/>
            <person name="Haon M."/>
            <person name="Grisel S."/>
            <person name="Petersen M."/>
            <person name="Berrin J.G."/>
            <person name="Delaux P.M."/>
            <person name="Dal Grande F."/>
            <person name="Keller J."/>
        </authorList>
    </citation>
    <scope>NUCLEOTIDE SEQUENCE [LARGE SCALE GENOMIC DNA]</scope>
    <source>
        <strain evidence="2 3">SAG 2036</strain>
    </source>
</reference>
<keyword evidence="3" id="KW-1185">Reference proteome</keyword>
<gene>
    <name evidence="2" type="ORF">WJX73_001307</name>
</gene>
<proteinExistence type="predicted"/>
<dbReference type="InterPro" id="IPR040015">
    <property type="entry name" value="UBL3-like"/>
</dbReference>
<evidence type="ECO:0000313" key="2">
    <source>
        <dbReference type="EMBL" id="KAK9800228.1"/>
    </source>
</evidence>